<dbReference type="Gene3D" id="3.40.367.20">
    <property type="match status" value="1"/>
</dbReference>
<dbReference type="SUPFAM" id="SSF53067">
    <property type="entry name" value="Actin-like ATPase domain"/>
    <property type="match status" value="1"/>
</dbReference>
<keyword evidence="2 3" id="KW-0418">Kinase</keyword>
<dbReference type="NCBIfam" id="NF001416">
    <property type="entry name" value="PRK00292.1-3"/>
    <property type="match status" value="1"/>
</dbReference>
<dbReference type="Gene3D" id="3.30.420.40">
    <property type="match status" value="1"/>
</dbReference>
<comment type="catalytic activity">
    <reaction evidence="3">
        <text>D-glucose + ATP = D-glucose 6-phosphate + ADP + H(+)</text>
        <dbReference type="Rhea" id="RHEA:17825"/>
        <dbReference type="ChEBI" id="CHEBI:4167"/>
        <dbReference type="ChEBI" id="CHEBI:15378"/>
        <dbReference type="ChEBI" id="CHEBI:30616"/>
        <dbReference type="ChEBI" id="CHEBI:61548"/>
        <dbReference type="ChEBI" id="CHEBI:456216"/>
        <dbReference type="EC" id="2.7.1.2"/>
    </reaction>
</comment>
<evidence type="ECO:0000256" key="5">
    <source>
        <dbReference type="SAM" id="MobiDB-lite"/>
    </source>
</evidence>
<dbReference type="Proteomes" id="UP001206572">
    <property type="component" value="Unassembled WGS sequence"/>
</dbReference>
<gene>
    <name evidence="3" type="primary">glk</name>
    <name evidence="6" type="ORF">NX780_08310</name>
</gene>
<keyword evidence="3" id="KW-0324">Glycolysis</keyword>
<dbReference type="CDD" id="cd24008">
    <property type="entry name" value="ASKHA_NBD_GLK"/>
    <property type="match status" value="1"/>
</dbReference>
<sequence>MHDYIPGRVDASPRLLADIGGTNARFALETGKGTITAMLTLPCADYPRFEDAVHAYLAHFDAQVEHAVIAIANPVDGDAIRMTNHHWAFSIAGARAELKLETLLVVNDFTALAMALPVLAASDLVQVGGGVARAGSAIGLVGAGTGLGVSGLVPSNGRWVPLHSEGGHVAFSPLDEREVDVLRYCWRRFDHVSAERFVSGPGIALIREALAASRGADPAPGLSPADIVTRALSGADALSREAVDCFCGMLGTVAANLAVTLGAQGGIYIGGGVVPKLGPYFADSPFRARFEKKGRFSAFTARIPTWVITAPYPALSGASAILSDHLAQHPPVHARRRLRSAPPAALHQQGERDHAQR</sequence>
<dbReference type="InterPro" id="IPR003836">
    <property type="entry name" value="Glucokinase"/>
</dbReference>
<accession>A0ABT2AJD6</accession>
<evidence type="ECO:0000256" key="4">
    <source>
        <dbReference type="RuleBase" id="RU004046"/>
    </source>
</evidence>
<reference evidence="6 7" key="1">
    <citation type="submission" date="2022-08" db="EMBL/GenBank/DDBJ databases">
        <title>Reclassification of Massilia species as members of the genera Telluria, Duganella, Pseudoduganella, Mokoshia gen. nov. and Zemynaea gen. nov. using orthogonal and non-orthogonal genome-based approaches.</title>
        <authorList>
            <person name="Bowman J.P."/>
        </authorList>
    </citation>
    <scope>NUCLEOTIDE SEQUENCE [LARGE SCALE GENOMIC DNA]</scope>
    <source>
        <strain evidence="6 7">JCM 31661</strain>
    </source>
</reference>
<dbReference type="GO" id="GO:0004340">
    <property type="term" value="F:glucokinase activity"/>
    <property type="evidence" value="ECO:0007669"/>
    <property type="project" value="UniProtKB-EC"/>
</dbReference>
<keyword evidence="3" id="KW-0067">ATP-binding</keyword>
<dbReference type="EC" id="2.7.1.2" evidence="3"/>
<dbReference type="Pfam" id="PF02685">
    <property type="entry name" value="Glucokinase"/>
    <property type="match status" value="1"/>
</dbReference>
<keyword evidence="3" id="KW-0963">Cytoplasm</keyword>
<dbReference type="PANTHER" id="PTHR47690:SF1">
    <property type="entry name" value="GLUCOKINASE"/>
    <property type="match status" value="1"/>
</dbReference>
<comment type="similarity">
    <text evidence="3 4">Belongs to the bacterial glucokinase family.</text>
</comment>
<proteinExistence type="inferred from homology"/>
<keyword evidence="1 3" id="KW-0808">Transferase</keyword>
<comment type="subcellular location">
    <subcellularLocation>
        <location evidence="3">Cytoplasm</location>
    </subcellularLocation>
</comment>
<feature type="region of interest" description="Disordered" evidence="5">
    <location>
        <begin position="332"/>
        <end position="357"/>
    </location>
</feature>
<dbReference type="NCBIfam" id="TIGR00749">
    <property type="entry name" value="glk"/>
    <property type="match status" value="1"/>
</dbReference>
<evidence type="ECO:0000256" key="3">
    <source>
        <dbReference type="HAMAP-Rule" id="MF_00524"/>
    </source>
</evidence>
<dbReference type="PANTHER" id="PTHR47690">
    <property type="entry name" value="GLUCOKINASE"/>
    <property type="match status" value="1"/>
</dbReference>
<dbReference type="RefSeq" id="WP_258827396.1">
    <property type="nucleotide sequence ID" value="NZ_JANUHA010000004.1"/>
</dbReference>
<keyword evidence="7" id="KW-1185">Reference proteome</keyword>
<comment type="caution">
    <text evidence="6">The sequence shown here is derived from an EMBL/GenBank/DDBJ whole genome shotgun (WGS) entry which is preliminary data.</text>
</comment>
<evidence type="ECO:0000256" key="2">
    <source>
        <dbReference type="ARBA" id="ARBA00022777"/>
    </source>
</evidence>
<dbReference type="InterPro" id="IPR043129">
    <property type="entry name" value="ATPase_NBD"/>
</dbReference>
<name>A0ABT2AJD6_9BURK</name>
<evidence type="ECO:0000313" key="6">
    <source>
        <dbReference type="EMBL" id="MCS0596352.1"/>
    </source>
</evidence>
<evidence type="ECO:0000313" key="7">
    <source>
        <dbReference type="Proteomes" id="UP001206572"/>
    </source>
</evidence>
<feature type="binding site" evidence="3">
    <location>
        <begin position="17"/>
        <end position="22"/>
    </location>
    <ligand>
        <name>ATP</name>
        <dbReference type="ChEBI" id="CHEBI:30616"/>
    </ligand>
</feature>
<evidence type="ECO:0000256" key="1">
    <source>
        <dbReference type="ARBA" id="ARBA00022679"/>
    </source>
</evidence>
<keyword evidence="3" id="KW-0547">Nucleotide-binding</keyword>
<dbReference type="InterPro" id="IPR050201">
    <property type="entry name" value="Bacterial_glucokinase"/>
</dbReference>
<protein>
    <recommendedName>
        <fullName evidence="3">Glucokinase</fullName>
        <ecNumber evidence="3">2.7.1.2</ecNumber>
    </recommendedName>
    <alternativeName>
        <fullName evidence="3">Glucose kinase</fullName>
    </alternativeName>
</protein>
<organism evidence="6 7">
    <name type="scientific">Massilia agri</name>
    <dbReference type="NCBI Taxonomy" id="1886785"/>
    <lineage>
        <taxon>Bacteria</taxon>
        <taxon>Pseudomonadati</taxon>
        <taxon>Pseudomonadota</taxon>
        <taxon>Betaproteobacteria</taxon>
        <taxon>Burkholderiales</taxon>
        <taxon>Oxalobacteraceae</taxon>
        <taxon>Telluria group</taxon>
        <taxon>Massilia</taxon>
    </lineage>
</organism>
<dbReference type="HAMAP" id="MF_00524">
    <property type="entry name" value="Glucokinase"/>
    <property type="match status" value="1"/>
</dbReference>
<dbReference type="EMBL" id="JANUHA010000004">
    <property type="protein sequence ID" value="MCS0596352.1"/>
    <property type="molecule type" value="Genomic_DNA"/>
</dbReference>